<accession>A0ABQ6B256</accession>
<feature type="chain" id="PRO_5045674685" description="DUF1254 domain-containing protein" evidence="1">
    <location>
        <begin position="21"/>
        <end position="246"/>
    </location>
</feature>
<dbReference type="EMBL" id="BSOW01000019">
    <property type="protein sequence ID" value="GLR88509.1"/>
    <property type="molecule type" value="Genomic_DNA"/>
</dbReference>
<protein>
    <recommendedName>
        <fullName evidence="2">DUF1254 domain-containing protein</fullName>
    </recommendedName>
</protein>
<evidence type="ECO:0000313" key="3">
    <source>
        <dbReference type="EMBL" id="GLR88509.1"/>
    </source>
</evidence>
<evidence type="ECO:0000259" key="2">
    <source>
        <dbReference type="Pfam" id="PF06863"/>
    </source>
</evidence>
<dbReference type="SUPFAM" id="SSF160935">
    <property type="entry name" value="VPA0735-like"/>
    <property type="match status" value="1"/>
</dbReference>
<dbReference type="Pfam" id="PF06863">
    <property type="entry name" value="DUF1254"/>
    <property type="match status" value="1"/>
</dbReference>
<dbReference type="Proteomes" id="UP001156905">
    <property type="component" value="Unassembled WGS sequence"/>
</dbReference>
<sequence length="246" mass="26602">MRRTIVGAIAIMLVTASAYAQDRSSEDLNARNIQRRAVEAMIWAMPAVNTDLMLQAMLTSTKAKVNEIVYWSKPVNWKNQTLTPNPDAIYLMSFWNVKDGPIVIEIPPAQGGSIAGNIVTAWQMPLEDAGPEGADKGQGGKYLILPPGYKGEAPAGYIALQSDTFSGFALLRSNLAGHGDADVAKSVAMASWSRSIRSLKLKIRCRPTSRTPMMSCSIPRFPMTQASIATSTAWCRTSPGSIAIEP</sequence>
<comment type="caution">
    <text evidence="3">The sequence shown here is derived from an EMBL/GenBank/DDBJ whole genome shotgun (WGS) entry which is preliminary data.</text>
</comment>
<proteinExistence type="predicted"/>
<dbReference type="PANTHER" id="PTHR36509">
    <property type="entry name" value="BLL3101 PROTEIN"/>
    <property type="match status" value="1"/>
</dbReference>
<reference evidence="4" key="1">
    <citation type="journal article" date="2019" name="Int. J. Syst. Evol. Microbiol.">
        <title>The Global Catalogue of Microorganisms (GCM) 10K type strain sequencing project: providing services to taxonomists for standard genome sequencing and annotation.</title>
        <authorList>
            <consortium name="The Broad Institute Genomics Platform"/>
            <consortium name="The Broad Institute Genome Sequencing Center for Infectious Disease"/>
            <person name="Wu L."/>
            <person name="Ma J."/>
        </authorList>
    </citation>
    <scope>NUCLEOTIDE SEQUENCE [LARGE SCALE GENOMIC DNA]</scope>
    <source>
        <strain evidence="4">NBRC 102520</strain>
    </source>
</reference>
<dbReference type="InterPro" id="IPR010679">
    <property type="entry name" value="DUF1254"/>
</dbReference>
<evidence type="ECO:0000256" key="1">
    <source>
        <dbReference type="SAM" id="SignalP"/>
    </source>
</evidence>
<gene>
    <name evidence="3" type="ORF">GCM10007857_52210</name>
</gene>
<feature type="signal peptide" evidence="1">
    <location>
        <begin position="1"/>
        <end position="20"/>
    </location>
</feature>
<keyword evidence="1" id="KW-0732">Signal</keyword>
<dbReference type="PANTHER" id="PTHR36509:SF3">
    <property type="entry name" value="SIGNAL PEPTIDE PROTEIN"/>
    <property type="match status" value="1"/>
</dbReference>
<name>A0ABQ6B256_9BRAD</name>
<evidence type="ECO:0000313" key="4">
    <source>
        <dbReference type="Proteomes" id="UP001156905"/>
    </source>
</evidence>
<organism evidence="3 4">
    <name type="scientific">Bradyrhizobium iriomotense</name>
    <dbReference type="NCBI Taxonomy" id="441950"/>
    <lineage>
        <taxon>Bacteria</taxon>
        <taxon>Pseudomonadati</taxon>
        <taxon>Pseudomonadota</taxon>
        <taxon>Alphaproteobacteria</taxon>
        <taxon>Hyphomicrobiales</taxon>
        <taxon>Nitrobacteraceae</taxon>
        <taxon>Bradyrhizobium</taxon>
    </lineage>
</organism>
<keyword evidence="4" id="KW-1185">Reference proteome</keyword>
<dbReference type="InterPro" id="IPR037050">
    <property type="entry name" value="DUF1254_sf"/>
</dbReference>
<dbReference type="Gene3D" id="2.60.40.1610">
    <property type="entry name" value="Domain of unknown function DUF1254"/>
    <property type="match status" value="1"/>
</dbReference>
<dbReference type="RefSeq" id="WP_348522519.1">
    <property type="nucleotide sequence ID" value="NZ_BSOW01000019.1"/>
</dbReference>
<feature type="domain" description="DUF1254" evidence="2">
    <location>
        <begin position="65"/>
        <end position="185"/>
    </location>
</feature>